<dbReference type="Proteomes" id="UP000030101">
    <property type="component" value="Unassembled WGS sequence"/>
</dbReference>
<evidence type="ECO:0000313" key="1">
    <source>
        <dbReference type="EMBL" id="KGN92130.1"/>
    </source>
</evidence>
<keyword evidence="2" id="KW-1185">Reference proteome</keyword>
<protein>
    <submittedName>
        <fullName evidence="1">Uncharacterized protein</fullName>
    </submittedName>
</protein>
<accession>A0ABR4XL12</accession>
<gene>
    <name evidence="1" type="ORF">HQ43_08860</name>
</gene>
<name>A0ABR4XL12_9PORP</name>
<comment type="caution">
    <text evidence="1">The sequence shown here is derived from an EMBL/GenBank/DDBJ whole genome shotgun (WGS) entry which is preliminary data.</text>
</comment>
<reference evidence="1 2" key="1">
    <citation type="submission" date="2014-08" db="EMBL/GenBank/DDBJ databases">
        <title>Porphyromonas canoris strain:OH2762 Genome sequencing.</title>
        <authorList>
            <person name="Wallis C."/>
            <person name="Deusch O."/>
            <person name="O'Flynn C."/>
            <person name="Davis I."/>
            <person name="Jospin G."/>
            <person name="Darling A.E."/>
            <person name="Coil D.A."/>
            <person name="Alexiev A."/>
            <person name="Horsfall A."/>
            <person name="Kirkwood N."/>
            <person name="Harris S."/>
            <person name="Eisen J.A."/>
        </authorList>
    </citation>
    <scope>NUCLEOTIDE SEQUENCE [LARGE SCALE GENOMIC DNA]</scope>
    <source>
        <strain evidence="2">COT-108 OH2762</strain>
    </source>
</reference>
<sequence>MIFILLIYYLSHSFYTSTKVHKISVLFVDFFCIKSLTNSAFFSNLYLKYSEQMIELNRSFLDVKIDIKKRLWRWYFYIKMKSEKVPKNEVVKTGNLLKISG</sequence>
<organism evidence="1 2">
    <name type="scientific">Porphyromonas canoris</name>
    <dbReference type="NCBI Taxonomy" id="36875"/>
    <lineage>
        <taxon>Bacteria</taxon>
        <taxon>Pseudomonadati</taxon>
        <taxon>Bacteroidota</taxon>
        <taxon>Bacteroidia</taxon>
        <taxon>Bacteroidales</taxon>
        <taxon>Porphyromonadaceae</taxon>
        <taxon>Porphyromonas</taxon>
    </lineage>
</organism>
<proteinExistence type="predicted"/>
<dbReference type="EMBL" id="JQZV01000013">
    <property type="protein sequence ID" value="KGN92130.1"/>
    <property type="molecule type" value="Genomic_DNA"/>
</dbReference>
<evidence type="ECO:0000313" key="2">
    <source>
        <dbReference type="Proteomes" id="UP000030101"/>
    </source>
</evidence>